<gene>
    <name evidence="2" type="ORF">GCM10010969_08520</name>
</gene>
<dbReference type="RefSeq" id="WP_018978661.1">
    <property type="nucleotide sequence ID" value="NZ_BMLN01000002.1"/>
</dbReference>
<feature type="transmembrane region" description="Helical" evidence="1">
    <location>
        <begin position="109"/>
        <end position="129"/>
    </location>
</feature>
<evidence type="ECO:0000313" key="3">
    <source>
        <dbReference type="Proteomes" id="UP000606653"/>
    </source>
</evidence>
<dbReference type="EMBL" id="BMLN01000002">
    <property type="protein sequence ID" value="GGN94113.1"/>
    <property type="molecule type" value="Genomic_DNA"/>
</dbReference>
<dbReference type="Proteomes" id="UP000606653">
    <property type="component" value="Unassembled WGS sequence"/>
</dbReference>
<sequence>MFAVAMTLLGLLSYAAGLAGYIYALDFFYGQTLGGDLNFVVFTTLVGFLVIACPLYIGIVYMVDKKIRKYKLLMYPAACILIFFVPTLIAHFFTLLLWGGISLFSSEAFLFHCFYVCSGLVFGIGYWCIQQMNWGSFYRENSGSA</sequence>
<organism evidence="2 3">
    <name type="scientific">Saccharibacillus kuerlensis</name>
    <dbReference type="NCBI Taxonomy" id="459527"/>
    <lineage>
        <taxon>Bacteria</taxon>
        <taxon>Bacillati</taxon>
        <taxon>Bacillota</taxon>
        <taxon>Bacilli</taxon>
        <taxon>Bacillales</taxon>
        <taxon>Paenibacillaceae</taxon>
        <taxon>Saccharibacillus</taxon>
    </lineage>
</organism>
<accession>A0ABQ2KVN1</accession>
<keyword evidence="3" id="KW-1185">Reference proteome</keyword>
<reference evidence="3" key="1">
    <citation type="journal article" date="2019" name="Int. J. Syst. Evol. Microbiol.">
        <title>The Global Catalogue of Microorganisms (GCM) 10K type strain sequencing project: providing services to taxonomists for standard genome sequencing and annotation.</title>
        <authorList>
            <consortium name="The Broad Institute Genomics Platform"/>
            <consortium name="The Broad Institute Genome Sequencing Center for Infectious Disease"/>
            <person name="Wu L."/>
            <person name="Ma J."/>
        </authorList>
    </citation>
    <scope>NUCLEOTIDE SEQUENCE [LARGE SCALE GENOMIC DNA]</scope>
    <source>
        <strain evidence="3">CGMCC 1.6964</strain>
    </source>
</reference>
<proteinExistence type="predicted"/>
<name>A0ABQ2KVN1_9BACL</name>
<feature type="transmembrane region" description="Helical" evidence="1">
    <location>
        <begin position="75"/>
        <end position="97"/>
    </location>
</feature>
<evidence type="ECO:0000313" key="2">
    <source>
        <dbReference type="EMBL" id="GGN94113.1"/>
    </source>
</evidence>
<keyword evidence="1" id="KW-0812">Transmembrane</keyword>
<comment type="caution">
    <text evidence="2">The sequence shown here is derived from an EMBL/GenBank/DDBJ whole genome shotgun (WGS) entry which is preliminary data.</text>
</comment>
<keyword evidence="1" id="KW-0472">Membrane</keyword>
<feature type="transmembrane region" description="Helical" evidence="1">
    <location>
        <begin position="40"/>
        <end position="63"/>
    </location>
</feature>
<evidence type="ECO:0000256" key="1">
    <source>
        <dbReference type="SAM" id="Phobius"/>
    </source>
</evidence>
<protein>
    <submittedName>
        <fullName evidence="2">Uncharacterized protein</fullName>
    </submittedName>
</protein>
<keyword evidence="1" id="KW-1133">Transmembrane helix</keyword>